<organism evidence="1 2">
    <name type="scientific">Ostreococcus tauri</name>
    <name type="common">Marine green alga</name>
    <dbReference type="NCBI Taxonomy" id="70448"/>
    <lineage>
        <taxon>Eukaryota</taxon>
        <taxon>Viridiplantae</taxon>
        <taxon>Chlorophyta</taxon>
        <taxon>Mamiellophyceae</taxon>
        <taxon>Mamiellales</taxon>
        <taxon>Bathycoccaceae</taxon>
        <taxon>Ostreococcus</taxon>
    </lineage>
</organism>
<gene>
    <name evidence="1" type="ORF">OT_ostta12g02860</name>
</gene>
<evidence type="ECO:0000313" key="1">
    <source>
        <dbReference type="EMBL" id="CEF99974.1"/>
    </source>
</evidence>
<dbReference type="AlphaFoldDB" id="A0A090MD44"/>
<reference evidence="2" key="1">
    <citation type="journal article" date="2006" name="Proc. Natl. Acad. Sci. U.S.A.">
        <title>Genome analysis of the smallest free-living eukaryote Ostreococcus tauri unveils many unique features.</title>
        <authorList>
            <person name="Derelle E."/>
            <person name="Ferraz C."/>
            <person name="Rombauts S."/>
            <person name="Rouze P."/>
            <person name="Worden A.Z."/>
            <person name="Robbens S."/>
            <person name="Partensky F."/>
            <person name="Degroeve S."/>
            <person name="Echeynie S."/>
            <person name="Cooke R."/>
            <person name="Saeys Y."/>
            <person name="Wuyts J."/>
            <person name="Jabbari K."/>
            <person name="Bowler C."/>
            <person name="Panaud O."/>
            <person name="Piegu B."/>
            <person name="Ball S.G."/>
            <person name="Ral J.-P."/>
            <person name="Bouget F.-Y."/>
            <person name="Piganeau G."/>
            <person name="De Baets B."/>
            <person name="Picard A."/>
            <person name="Delseny M."/>
            <person name="Demaille J."/>
            <person name="Van de Peer Y."/>
            <person name="Moreau H."/>
        </authorList>
    </citation>
    <scope>NUCLEOTIDE SEQUENCE [LARGE SCALE GENOMIC DNA]</scope>
    <source>
        <strain evidence="2">OTTH 0595 / CCAP 157/2 / RCC745</strain>
    </source>
</reference>
<comment type="caution">
    <text evidence="1">The sequence shown here is derived from an EMBL/GenBank/DDBJ whole genome shotgun (WGS) entry which is preliminary data.</text>
</comment>
<dbReference type="RefSeq" id="XP_022840136.1">
    <property type="nucleotide sequence ID" value="XM_022982917.1"/>
</dbReference>
<dbReference type="GeneID" id="34946317"/>
<dbReference type="Proteomes" id="UP000009170">
    <property type="component" value="Unassembled WGS sequence"/>
</dbReference>
<accession>A0A090MD44</accession>
<dbReference type="InParanoid" id="A0A090MD44"/>
<keyword evidence="2" id="KW-1185">Reference proteome</keyword>
<reference evidence="1 2" key="2">
    <citation type="journal article" date="2014" name="BMC Genomics">
        <title>An improved genome of the model marine alga Ostreococcus tauri unfolds by assessing Illumina de novo assemblies.</title>
        <authorList>
            <person name="Blanc-Mathieu R."/>
            <person name="Verhelst B."/>
            <person name="Derelle E."/>
            <person name="Rombauts S."/>
            <person name="Bouget F.Y."/>
            <person name="Carre I."/>
            <person name="Chateau A."/>
            <person name="Eyre-Walker A."/>
            <person name="Grimsley N."/>
            <person name="Moreau H."/>
            <person name="Piegu B."/>
            <person name="Rivals E."/>
            <person name="Schackwitz W."/>
            <person name="Van de Peer Y."/>
            <person name="Piganeau G."/>
        </authorList>
    </citation>
    <scope>NUCLEOTIDE SEQUENCE [LARGE SCALE GENOMIC DNA]</scope>
    <source>
        <strain evidence="2">OTTH 0595 / CCAP 157/2 / RCC745</strain>
    </source>
</reference>
<name>A0A090MD44_OSTTA</name>
<sequence>MHTFHCDLIVVLHEATHSQRSSGPCYFRRLSLDYSYSIVNRLNTPMRASIDAFTRKALTTASIKTELEVKGAR</sequence>
<evidence type="ECO:0000313" key="2">
    <source>
        <dbReference type="Proteomes" id="UP000009170"/>
    </source>
</evidence>
<dbReference type="KEGG" id="ota:OT_ostta12g02860"/>
<protein>
    <submittedName>
        <fullName evidence="1">Unnamed product</fullName>
    </submittedName>
</protein>
<dbReference type="EMBL" id="CAID01000012">
    <property type="protein sequence ID" value="CEF99974.1"/>
    <property type="molecule type" value="Genomic_DNA"/>
</dbReference>
<proteinExistence type="predicted"/>